<keyword evidence="1 2" id="KW-1015">Disulfide bond</keyword>
<organism evidence="4 5">
    <name type="scientific">Dreissena polymorpha</name>
    <name type="common">Zebra mussel</name>
    <name type="synonym">Mytilus polymorpha</name>
    <dbReference type="NCBI Taxonomy" id="45954"/>
    <lineage>
        <taxon>Eukaryota</taxon>
        <taxon>Metazoa</taxon>
        <taxon>Spiralia</taxon>
        <taxon>Lophotrochozoa</taxon>
        <taxon>Mollusca</taxon>
        <taxon>Bivalvia</taxon>
        <taxon>Autobranchia</taxon>
        <taxon>Heteroconchia</taxon>
        <taxon>Euheterodonta</taxon>
        <taxon>Imparidentia</taxon>
        <taxon>Neoheterodontei</taxon>
        <taxon>Myida</taxon>
        <taxon>Dreissenoidea</taxon>
        <taxon>Dreissenidae</taxon>
        <taxon>Dreissena</taxon>
    </lineage>
</organism>
<evidence type="ECO:0000256" key="1">
    <source>
        <dbReference type="ARBA" id="ARBA00023157"/>
    </source>
</evidence>
<evidence type="ECO:0000256" key="2">
    <source>
        <dbReference type="PROSITE-ProRule" id="PRU00196"/>
    </source>
</evidence>
<evidence type="ECO:0000259" key="3">
    <source>
        <dbReference type="PROSITE" id="PS50287"/>
    </source>
</evidence>
<dbReference type="Proteomes" id="UP000828390">
    <property type="component" value="Unassembled WGS sequence"/>
</dbReference>
<protein>
    <recommendedName>
        <fullName evidence="3">SRCR domain-containing protein</fullName>
    </recommendedName>
</protein>
<evidence type="ECO:0000313" key="5">
    <source>
        <dbReference type="Proteomes" id="UP000828390"/>
    </source>
</evidence>
<gene>
    <name evidence="4" type="ORF">DPMN_059404</name>
</gene>
<dbReference type="PROSITE" id="PS50287">
    <property type="entry name" value="SRCR_2"/>
    <property type="match status" value="1"/>
</dbReference>
<dbReference type="InterPro" id="IPR036772">
    <property type="entry name" value="SRCR-like_dom_sf"/>
</dbReference>
<dbReference type="GO" id="GO:0016020">
    <property type="term" value="C:membrane"/>
    <property type="evidence" value="ECO:0007669"/>
    <property type="project" value="InterPro"/>
</dbReference>
<reference evidence="4" key="2">
    <citation type="submission" date="2020-11" db="EMBL/GenBank/DDBJ databases">
        <authorList>
            <person name="McCartney M.A."/>
            <person name="Auch B."/>
            <person name="Kono T."/>
            <person name="Mallez S."/>
            <person name="Becker A."/>
            <person name="Gohl D.M."/>
            <person name="Silverstein K.A.T."/>
            <person name="Koren S."/>
            <person name="Bechman K.B."/>
            <person name="Herman A."/>
            <person name="Abrahante J.E."/>
            <person name="Garbe J."/>
        </authorList>
    </citation>
    <scope>NUCLEOTIDE SEQUENCE</scope>
    <source>
        <strain evidence="4">Duluth1</strain>
        <tissue evidence="4">Whole animal</tissue>
    </source>
</reference>
<dbReference type="InterPro" id="IPR001190">
    <property type="entry name" value="SRCR"/>
</dbReference>
<name>A0A9D4C3F8_DREPO</name>
<accession>A0A9D4C3F8</accession>
<dbReference type="SUPFAM" id="SSF56487">
    <property type="entry name" value="SRCR-like"/>
    <property type="match status" value="1"/>
</dbReference>
<sequence length="70" mass="8173">MLWRLQCHGQKTNLSECWSRCIEPEAVLCGHSQDVSVSCSEWIVNVCVCFEVYDVLPRQRLHYVKTRSES</sequence>
<dbReference type="EMBL" id="JAIWYP010000013">
    <property type="protein sequence ID" value="KAH3716678.1"/>
    <property type="molecule type" value="Genomic_DNA"/>
</dbReference>
<evidence type="ECO:0000313" key="4">
    <source>
        <dbReference type="EMBL" id="KAH3716678.1"/>
    </source>
</evidence>
<comment type="caution">
    <text evidence="2">Lacks conserved residue(s) required for the propagation of feature annotation.</text>
</comment>
<feature type="domain" description="SRCR" evidence="3">
    <location>
        <begin position="1"/>
        <end position="40"/>
    </location>
</feature>
<comment type="caution">
    <text evidence="4">The sequence shown here is derived from an EMBL/GenBank/DDBJ whole genome shotgun (WGS) entry which is preliminary data.</text>
</comment>
<keyword evidence="5" id="KW-1185">Reference proteome</keyword>
<proteinExistence type="predicted"/>
<dbReference type="AlphaFoldDB" id="A0A9D4C3F8"/>
<reference evidence="4" key="1">
    <citation type="journal article" date="2019" name="bioRxiv">
        <title>The Genome of the Zebra Mussel, Dreissena polymorpha: A Resource for Invasive Species Research.</title>
        <authorList>
            <person name="McCartney M.A."/>
            <person name="Auch B."/>
            <person name="Kono T."/>
            <person name="Mallez S."/>
            <person name="Zhang Y."/>
            <person name="Obille A."/>
            <person name="Becker A."/>
            <person name="Abrahante J.E."/>
            <person name="Garbe J."/>
            <person name="Badalamenti J.P."/>
            <person name="Herman A."/>
            <person name="Mangelson H."/>
            <person name="Liachko I."/>
            <person name="Sullivan S."/>
            <person name="Sone E.D."/>
            <person name="Koren S."/>
            <person name="Silverstein K.A.T."/>
            <person name="Beckman K.B."/>
            <person name="Gohl D.M."/>
        </authorList>
    </citation>
    <scope>NUCLEOTIDE SEQUENCE</scope>
    <source>
        <strain evidence="4">Duluth1</strain>
        <tissue evidence="4">Whole animal</tissue>
    </source>
</reference>
<feature type="disulfide bond" evidence="2">
    <location>
        <begin position="7"/>
        <end position="17"/>
    </location>
</feature>